<feature type="region of interest" description="Disordered" evidence="6">
    <location>
        <begin position="232"/>
        <end position="276"/>
    </location>
</feature>
<comment type="caution">
    <text evidence="9">The sequence shown here is derived from an EMBL/GenBank/DDBJ whole genome shotgun (WGS) entry which is preliminary data.</text>
</comment>
<evidence type="ECO:0000256" key="4">
    <source>
        <dbReference type="ARBA" id="ARBA00022833"/>
    </source>
</evidence>
<feature type="compositionally biased region" description="Basic and acidic residues" evidence="6">
    <location>
        <begin position="265"/>
        <end position="275"/>
    </location>
</feature>
<feature type="compositionally biased region" description="Low complexity" evidence="6">
    <location>
        <begin position="248"/>
        <end position="257"/>
    </location>
</feature>
<dbReference type="GO" id="GO:0004181">
    <property type="term" value="F:metallocarboxypeptidase activity"/>
    <property type="evidence" value="ECO:0007669"/>
    <property type="project" value="InterPro"/>
</dbReference>
<evidence type="ECO:0000256" key="2">
    <source>
        <dbReference type="ARBA" id="ARBA00005988"/>
    </source>
</evidence>
<evidence type="ECO:0000259" key="8">
    <source>
        <dbReference type="PROSITE" id="PS52035"/>
    </source>
</evidence>
<dbReference type="GO" id="GO:0016485">
    <property type="term" value="P:protein processing"/>
    <property type="evidence" value="ECO:0007669"/>
    <property type="project" value="TreeGrafter"/>
</dbReference>
<comment type="similarity">
    <text evidence="2 5">Belongs to the peptidase M14 family.</text>
</comment>
<dbReference type="Pfam" id="PF00246">
    <property type="entry name" value="Peptidase_M14"/>
    <property type="match status" value="1"/>
</dbReference>
<keyword evidence="3" id="KW-0479">Metal-binding</keyword>
<feature type="chain" id="PRO_5040978100" evidence="7">
    <location>
        <begin position="21"/>
        <end position="588"/>
    </location>
</feature>
<feature type="active site" description="Proton donor/acceptor" evidence="5">
    <location>
        <position position="402"/>
    </location>
</feature>
<sequence length="588" mass="66399">MKKISLTIALILFGVTYLTAQSSDKERAENYLSSKGELTFTFQVENHEDVPIYTKNLSLINYNPNTKTVIAWANKAQFRKFESKNIPFQVPQDENEVREAKIYDVRPLANREVQSTLSFPVSSYPTYAEYAQQMQDFEDNYPALVDMFSIGSTGEGDKELLFVKISDNVSTDEQEPKLMFTSSMHGDEIAGYPMMLSLINYILTVYSDTGHTDHARVKNLVENAELWINPNANPDGTYHDSPDNTSVANARRGNANNVDLNRNYPDSRKGAHADDNPYQTETLHFMQLAEENHFVISASFHGGSELVNYPFDNVYVNEYTHPDGDWFENVSVAYATECQTDANSGNTSIPSYTNKPSYMTDDKDSDVYPSKGVTHGAEWYRIYGSHQDYMNYYHQCKEVTIELSDEKILPESSLVDYWYYNRDALLDYLTQGIYGFIGVVKDCNDGTSIEATVTIVGHDAHGSHTVSNALHGDFYRPINAGTYDIMFEAPYYESVIIYSQTIDNYEKKVLGDILMTPLIPEIPENLNLTDAILPSSPLNLSYDSGSSFDISYREISSDYSTSTSTNLFGEINSNNIAIGTVIKQFIKR</sequence>
<dbReference type="AlphaFoldDB" id="A0A9X1F7A2"/>
<evidence type="ECO:0000256" key="5">
    <source>
        <dbReference type="PROSITE-ProRule" id="PRU01379"/>
    </source>
</evidence>
<evidence type="ECO:0000313" key="10">
    <source>
        <dbReference type="Proteomes" id="UP001138894"/>
    </source>
</evidence>
<evidence type="ECO:0000256" key="3">
    <source>
        <dbReference type="ARBA" id="ARBA00022723"/>
    </source>
</evidence>
<dbReference type="PROSITE" id="PS52035">
    <property type="entry name" value="PEPTIDASE_M14"/>
    <property type="match status" value="1"/>
</dbReference>
<dbReference type="EMBL" id="JAGSPD010000001">
    <property type="protein sequence ID" value="MBV7267753.1"/>
    <property type="molecule type" value="Genomic_DNA"/>
</dbReference>
<dbReference type="InterPro" id="IPR050753">
    <property type="entry name" value="Peptidase_M14_domain"/>
</dbReference>
<keyword evidence="7" id="KW-0732">Signal</keyword>
<dbReference type="RefSeq" id="WP_218544304.1">
    <property type="nucleotide sequence ID" value="NZ_JAGSPD010000001.1"/>
</dbReference>
<dbReference type="PANTHER" id="PTHR11532:SF57">
    <property type="entry name" value="CARBOXYPEPTIDASE D, B"/>
    <property type="match status" value="1"/>
</dbReference>
<dbReference type="GO" id="GO:0008270">
    <property type="term" value="F:zinc ion binding"/>
    <property type="evidence" value="ECO:0007669"/>
    <property type="project" value="InterPro"/>
</dbReference>
<evidence type="ECO:0000256" key="1">
    <source>
        <dbReference type="ARBA" id="ARBA00001947"/>
    </source>
</evidence>
<evidence type="ECO:0000256" key="7">
    <source>
        <dbReference type="SAM" id="SignalP"/>
    </source>
</evidence>
<keyword evidence="10" id="KW-1185">Reference proteome</keyword>
<organism evidence="9 10">
    <name type="scientific">Winogradskyella luteola</name>
    <dbReference type="NCBI Taxonomy" id="2828330"/>
    <lineage>
        <taxon>Bacteria</taxon>
        <taxon>Pseudomonadati</taxon>
        <taxon>Bacteroidota</taxon>
        <taxon>Flavobacteriia</taxon>
        <taxon>Flavobacteriales</taxon>
        <taxon>Flavobacteriaceae</taxon>
        <taxon>Winogradskyella</taxon>
    </lineage>
</organism>
<dbReference type="InterPro" id="IPR000834">
    <property type="entry name" value="Peptidase_M14"/>
</dbReference>
<feature type="domain" description="Peptidase M14" evidence="8">
    <location>
        <begin position="123"/>
        <end position="432"/>
    </location>
</feature>
<reference evidence="9" key="1">
    <citation type="submission" date="2021-04" db="EMBL/GenBank/DDBJ databases">
        <authorList>
            <person name="Pira H."/>
            <person name="Risdian C."/>
            <person name="Wink J."/>
        </authorList>
    </citation>
    <scope>NUCLEOTIDE SEQUENCE</scope>
    <source>
        <strain evidence="9">WHY3</strain>
    </source>
</reference>
<dbReference type="InterPro" id="IPR057247">
    <property type="entry name" value="CARBOXYPEPT_ZN_2"/>
</dbReference>
<dbReference type="SMART" id="SM00631">
    <property type="entry name" value="Zn_pept"/>
    <property type="match status" value="1"/>
</dbReference>
<dbReference type="CDD" id="cd18173">
    <property type="entry name" value="M14_CP_bacteria"/>
    <property type="match status" value="1"/>
</dbReference>
<gene>
    <name evidence="9" type="ORF">KCG49_00955</name>
</gene>
<protein>
    <submittedName>
        <fullName evidence="9">DUF2817 domain-containing protein</fullName>
    </submittedName>
</protein>
<feature type="signal peptide" evidence="7">
    <location>
        <begin position="1"/>
        <end position="20"/>
    </location>
</feature>
<evidence type="ECO:0000256" key="6">
    <source>
        <dbReference type="SAM" id="MobiDB-lite"/>
    </source>
</evidence>
<dbReference type="GO" id="GO:0005615">
    <property type="term" value="C:extracellular space"/>
    <property type="evidence" value="ECO:0007669"/>
    <property type="project" value="TreeGrafter"/>
</dbReference>
<dbReference type="Proteomes" id="UP001138894">
    <property type="component" value="Unassembled WGS sequence"/>
</dbReference>
<proteinExistence type="inferred from homology"/>
<dbReference type="PROSITE" id="PS00133">
    <property type="entry name" value="CARBOXYPEPT_ZN_2"/>
    <property type="match status" value="1"/>
</dbReference>
<evidence type="ECO:0000313" key="9">
    <source>
        <dbReference type="EMBL" id="MBV7267753.1"/>
    </source>
</evidence>
<comment type="cofactor">
    <cofactor evidence="1">
        <name>Zn(2+)</name>
        <dbReference type="ChEBI" id="CHEBI:29105"/>
    </cofactor>
</comment>
<accession>A0A9X1F7A2</accession>
<dbReference type="PANTHER" id="PTHR11532">
    <property type="entry name" value="PROTEASE M14 CARBOXYPEPTIDASE"/>
    <property type="match status" value="1"/>
</dbReference>
<dbReference type="GO" id="GO:0006518">
    <property type="term" value="P:peptide metabolic process"/>
    <property type="evidence" value="ECO:0007669"/>
    <property type="project" value="TreeGrafter"/>
</dbReference>
<keyword evidence="4" id="KW-0862">Zinc</keyword>
<name>A0A9X1F7A2_9FLAO</name>